<evidence type="ECO:0000313" key="2">
    <source>
        <dbReference type="Proteomes" id="UP000663828"/>
    </source>
</evidence>
<proteinExistence type="predicted"/>
<reference evidence="1" key="1">
    <citation type="submission" date="2021-02" db="EMBL/GenBank/DDBJ databases">
        <authorList>
            <person name="Nowell W R."/>
        </authorList>
    </citation>
    <scope>NUCLEOTIDE SEQUENCE</scope>
</reference>
<sequence length="115" mass="13468">MAPLRTSRHMVKSLAKTILNTIRTYFLSVWSTLTGSTTQKHSSMQCSEQMFVEKRSRLNRIQSIKKTRSNISGTDFKHLKSSKRIQKLMKNTFRHHIKTRNFALCKSTLPKERNL</sequence>
<dbReference type="Proteomes" id="UP000663828">
    <property type="component" value="Unassembled WGS sequence"/>
</dbReference>
<dbReference type="AlphaFoldDB" id="A0A813XXI5"/>
<dbReference type="EMBL" id="CAJNOR010000298">
    <property type="protein sequence ID" value="CAF0871790.1"/>
    <property type="molecule type" value="Genomic_DNA"/>
</dbReference>
<accession>A0A813XXI5</accession>
<organism evidence="1 2">
    <name type="scientific">Adineta ricciae</name>
    <name type="common">Rotifer</name>
    <dbReference type="NCBI Taxonomy" id="249248"/>
    <lineage>
        <taxon>Eukaryota</taxon>
        <taxon>Metazoa</taxon>
        <taxon>Spiralia</taxon>
        <taxon>Gnathifera</taxon>
        <taxon>Rotifera</taxon>
        <taxon>Eurotatoria</taxon>
        <taxon>Bdelloidea</taxon>
        <taxon>Adinetida</taxon>
        <taxon>Adinetidae</taxon>
        <taxon>Adineta</taxon>
    </lineage>
</organism>
<evidence type="ECO:0000313" key="1">
    <source>
        <dbReference type="EMBL" id="CAF0871790.1"/>
    </source>
</evidence>
<protein>
    <submittedName>
        <fullName evidence="1">Uncharacterized protein</fullName>
    </submittedName>
</protein>
<keyword evidence="2" id="KW-1185">Reference proteome</keyword>
<gene>
    <name evidence="1" type="ORF">XAT740_LOCUS6530</name>
</gene>
<comment type="caution">
    <text evidence="1">The sequence shown here is derived from an EMBL/GenBank/DDBJ whole genome shotgun (WGS) entry which is preliminary data.</text>
</comment>
<name>A0A813XXI5_ADIRI</name>